<evidence type="ECO:0000256" key="7">
    <source>
        <dbReference type="ARBA" id="ARBA00022840"/>
    </source>
</evidence>
<reference evidence="12" key="1">
    <citation type="submission" date="2022-08" db="EMBL/GenBank/DDBJ databases">
        <authorList>
            <person name="Marques A."/>
        </authorList>
    </citation>
    <scope>NUCLEOTIDE SEQUENCE</scope>
    <source>
        <strain evidence="12">RhyPub2mFocal</strain>
        <tissue evidence="12">Leaves</tissue>
    </source>
</reference>
<feature type="domain" description="U-box" evidence="11">
    <location>
        <begin position="333"/>
        <end position="405"/>
    </location>
</feature>
<dbReference type="PROSITE" id="PS51698">
    <property type="entry name" value="U_BOX"/>
    <property type="match status" value="1"/>
</dbReference>
<evidence type="ECO:0000313" key="13">
    <source>
        <dbReference type="Proteomes" id="UP001140206"/>
    </source>
</evidence>
<evidence type="ECO:0000256" key="4">
    <source>
        <dbReference type="ARBA" id="ARBA00022679"/>
    </source>
</evidence>
<proteinExistence type="predicted"/>
<dbReference type="InterPro" id="IPR011009">
    <property type="entry name" value="Kinase-like_dom_sf"/>
</dbReference>
<dbReference type="FunFam" id="3.30.200.20:FF:000162">
    <property type="entry name" value="Adenine nucleotide alpha hydrolase-like domain kinase"/>
    <property type="match status" value="1"/>
</dbReference>
<comment type="pathway">
    <text evidence="2">Protein modification; protein ubiquitination.</text>
</comment>
<protein>
    <recommendedName>
        <fullName evidence="3">RING-type E3 ubiquitin transferase</fullName>
        <ecNumber evidence="3">2.3.2.27</ecNumber>
    </recommendedName>
</protein>
<dbReference type="Pfam" id="PF00069">
    <property type="entry name" value="Pkinase"/>
    <property type="match status" value="1"/>
</dbReference>
<comment type="caution">
    <text evidence="12">The sequence shown here is derived from an EMBL/GenBank/DDBJ whole genome shotgun (WGS) entry which is preliminary data.</text>
</comment>
<keyword evidence="6" id="KW-0833">Ubl conjugation pathway</keyword>
<feature type="coiled-coil region" evidence="9">
    <location>
        <begin position="2"/>
        <end position="33"/>
    </location>
</feature>
<dbReference type="Gene3D" id="1.10.510.10">
    <property type="entry name" value="Transferase(Phosphotransferase) domain 1"/>
    <property type="match status" value="1"/>
</dbReference>
<accession>A0AAV8F0X9</accession>
<dbReference type="InterPro" id="IPR017441">
    <property type="entry name" value="Protein_kinase_ATP_BS"/>
</dbReference>
<keyword evidence="7 8" id="KW-0067">ATP-binding</keyword>
<organism evidence="12 13">
    <name type="scientific">Rhynchospora pubera</name>
    <dbReference type="NCBI Taxonomy" id="906938"/>
    <lineage>
        <taxon>Eukaryota</taxon>
        <taxon>Viridiplantae</taxon>
        <taxon>Streptophyta</taxon>
        <taxon>Embryophyta</taxon>
        <taxon>Tracheophyta</taxon>
        <taxon>Spermatophyta</taxon>
        <taxon>Magnoliopsida</taxon>
        <taxon>Liliopsida</taxon>
        <taxon>Poales</taxon>
        <taxon>Cyperaceae</taxon>
        <taxon>Cyperoideae</taxon>
        <taxon>Rhynchosporeae</taxon>
        <taxon>Rhynchospora</taxon>
    </lineage>
</organism>
<dbReference type="Gene3D" id="3.30.200.20">
    <property type="entry name" value="Phosphorylase Kinase, domain 1"/>
    <property type="match status" value="1"/>
</dbReference>
<dbReference type="SUPFAM" id="SSF56112">
    <property type="entry name" value="Protein kinase-like (PK-like)"/>
    <property type="match status" value="1"/>
</dbReference>
<keyword evidence="4" id="KW-0808">Transferase</keyword>
<dbReference type="GO" id="GO:0005524">
    <property type="term" value="F:ATP binding"/>
    <property type="evidence" value="ECO:0007669"/>
    <property type="project" value="UniProtKB-UniRule"/>
</dbReference>
<gene>
    <name evidence="12" type="ORF">LUZ62_038309</name>
</gene>
<evidence type="ECO:0000259" key="11">
    <source>
        <dbReference type="PROSITE" id="PS51698"/>
    </source>
</evidence>
<dbReference type="GO" id="GO:0016567">
    <property type="term" value="P:protein ubiquitination"/>
    <property type="evidence" value="ECO:0007669"/>
    <property type="project" value="InterPro"/>
</dbReference>
<keyword evidence="9" id="KW-0175">Coiled coil</keyword>
<dbReference type="SUPFAM" id="SSF57850">
    <property type="entry name" value="RING/U-box"/>
    <property type="match status" value="1"/>
</dbReference>
<dbReference type="EC" id="2.3.2.27" evidence="3"/>
<dbReference type="GO" id="GO:0004672">
    <property type="term" value="F:protein kinase activity"/>
    <property type="evidence" value="ECO:0007669"/>
    <property type="project" value="InterPro"/>
</dbReference>
<dbReference type="SMART" id="SM00504">
    <property type="entry name" value="Ubox"/>
    <property type="match status" value="1"/>
</dbReference>
<evidence type="ECO:0000313" key="12">
    <source>
        <dbReference type="EMBL" id="KAJ4787063.1"/>
    </source>
</evidence>
<dbReference type="GO" id="GO:0061630">
    <property type="term" value="F:ubiquitin protein ligase activity"/>
    <property type="evidence" value="ECO:0007669"/>
    <property type="project" value="UniProtKB-EC"/>
</dbReference>
<evidence type="ECO:0000256" key="6">
    <source>
        <dbReference type="ARBA" id="ARBA00022786"/>
    </source>
</evidence>
<dbReference type="InterPro" id="IPR003613">
    <property type="entry name" value="Ubox_domain"/>
</dbReference>
<name>A0AAV8F0X9_9POAL</name>
<keyword evidence="13" id="KW-1185">Reference proteome</keyword>
<dbReference type="EMBL" id="JAMFTS010000002">
    <property type="protein sequence ID" value="KAJ4787063.1"/>
    <property type="molecule type" value="Genomic_DNA"/>
</dbReference>
<dbReference type="AlphaFoldDB" id="A0AAV8F0X9"/>
<evidence type="ECO:0000256" key="9">
    <source>
        <dbReference type="SAM" id="Coils"/>
    </source>
</evidence>
<dbReference type="InterPro" id="IPR000719">
    <property type="entry name" value="Prot_kinase_dom"/>
</dbReference>
<dbReference type="Proteomes" id="UP001140206">
    <property type="component" value="Chromosome 2"/>
</dbReference>
<keyword evidence="5 8" id="KW-0547">Nucleotide-binding</keyword>
<feature type="domain" description="Protein kinase" evidence="10">
    <location>
        <begin position="57"/>
        <end position="314"/>
    </location>
</feature>
<dbReference type="PANTHER" id="PTHR45647">
    <property type="entry name" value="OS02G0152300 PROTEIN"/>
    <property type="match status" value="1"/>
</dbReference>
<dbReference type="Pfam" id="PF04564">
    <property type="entry name" value="U-box"/>
    <property type="match status" value="1"/>
</dbReference>
<evidence type="ECO:0000259" key="10">
    <source>
        <dbReference type="PROSITE" id="PS50011"/>
    </source>
</evidence>
<dbReference type="PANTHER" id="PTHR45647:SF100">
    <property type="entry name" value="U-BOX DOMAIN-CONTAINING PROTEIN 33"/>
    <property type="match status" value="1"/>
</dbReference>
<dbReference type="InterPro" id="IPR013083">
    <property type="entry name" value="Znf_RING/FYVE/PHD"/>
</dbReference>
<sequence>MIERQIDLLQEKNRKLQEERDNAVKEVEELSNSSGCGSYAAFSEFLLLELQQATENFSNLHKIGEGSFGCVYKGFLRKTMVAIKMLHPQRLQGRTEFEQEVAIVSKIRHPNLVTLIGVCSEKLALIYEYLPNGSLEDRLACQGGTPPLTWQVRTRIIGEICCALLFLHSNNPNPIVHGDLKPGKILLDANMVSKLTDFGNKNTFVYHIEHPRGTFAYVDPEFPSSGELTVKSDVYSFGIIVLQLLTGKPPLNIAADVEDAIKGDSLHLIIDDSAGKWPFVQAVQLANLGLRCAQIHRRKRANLESEWKLLESLMKAASLSVSPRFKSQLDDKGIPSYFICPIFQEVMKDPHIAADGYTYEAEAIKAWLESGHHTSPMTNLPLPHPELTPNYALRSVIQEWLLKHQ</sequence>
<dbReference type="Gene3D" id="3.30.40.10">
    <property type="entry name" value="Zinc/RING finger domain, C3HC4 (zinc finger)"/>
    <property type="match status" value="1"/>
</dbReference>
<evidence type="ECO:0000256" key="8">
    <source>
        <dbReference type="PROSITE-ProRule" id="PRU10141"/>
    </source>
</evidence>
<evidence type="ECO:0000256" key="5">
    <source>
        <dbReference type="ARBA" id="ARBA00022741"/>
    </source>
</evidence>
<dbReference type="CDD" id="cd16655">
    <property type="entry name" value="RING-Ubox_WDSUB1-like"/>
    <property type="match status" value="1"/>
</dbReference>
<feature type="binding site" evidence="8">
    <location>
        <position position="84"/>
    </location>
    <ligand>
        <name>ATP</name>
        <dbReference type="ChEBI" id="CHEBI:30616"/>
    </ligand>
</feature>
<dbReference type="PROSITE" id="PS50011">
    <property type="entry name" value="PROTEIN_KINASE_DOM"/>
    <property type="match status" value="1"/>
</dbReference>
<evidence type="ECO:0000256" key="2">
    <source>
        <dbReference type="ARBA" id="ARBA00004906"/>
    </source>
</evidence>
<dbReference type="PROSITE" id="PS00107">
    <property type="entry name" value="PROTEIN_KINASE_ATP"/>
    <property type="match status" value="1"/>
</dbReference>
<dbReference type="InterPro" id="IPR051348">
    <property type="entry name" value="U-box_ubiquitin_ligases"/>
</dbReference>
<keyword evidence="12" id="KW-0418">Kinase</keyword>
<evidence type="ECO:0000256" key="1">
    <source>
        <dbReference type="ARBA" id="ARBA00000900"/>
    </source>
</evidence>
<evidence type="ECO:0000256" key="3">
    <source>
        <dbReference type="ARBA" id="ARBA00012483"/>
    </source>
</evidence>
<comment type="catalytic activity">
    <reaction evidence="1">
        <text>S-ubiquitinyl-[E2 ubiquitin-conjugating enzyme]-L-cysteine + [acceptor protein]-L-lysine = [E2 ubiquitin-conjugating enzyme]-L-cysteine + N(6)-ubiquitinyl-[acceptor protein]-L-lysine.</text>
        <dbReference type="EC" id="2.3.2.27"/>
    </reaction>
</comment>